<evidence type="ECO:0000256" key="3">
    <source>
        <dbReference type="ARBA" id="ARBA00016923"/>
    </source>
</evidence>
<reference evidence="13 14" key="1">
    <citation type="submission" date="2023-07" db="EMBL/GenBank/DDBJ databases">
        <title>Sorghum-associated microbial communities from plants grown in Nebraska, USA.</title>
        <authorList>
            <person name="Schachtman D."/>
        </authorList>
    </citation>
    <scope>NUCLEOTIDE SEQUENCE [LARGE SCALE GENOMIC DNA]</scope>
    <source>
        <strain evidence="13 14">DS2154</strain>
    </source>
</reference>
<sequence>MTETASSKVIQGRTGPWEIVLGLEVHAQVASVSKLFSGAAVGFGAGPNQQVSLVDAAMPGMLPVLNRFCVEQAVKTGLGLKAQINLKSRFDRKNYFYPDLPQGYQISQFDQPIVGEGVVTVERDDGTTFDVRIERLHLEQDAGKSLHDQDPNATYVDLNRAGTALMEIVSRPDMRTSEEAAAYVKKLRTILVYLGTCDGDMEKGNLRADVNVSVCRPGDYEKFRETGSFSHLGTRCEIKNVNSYRYIQQAIEYEARRQIEILEDGGKIDQETRLFDPNKLETRSMRSKEEAHDYRYFPDPDLLPLVLDPAWVKAIEDTLPELPDAKKQRLQSQYGLSAYDAGVLIIEADRADYFEAAAKGRDAKLVSNWVTNELLSKLSAGGHEIASSPLPPEDIAQLVELIETGVISSKIAKEVFEHMWAGEGRPAQIVEARGLVQINDTGAIEAAIDKLIAANPDKAAAVKEKPQAIGWFVGQVMKETGGKANPATVNELLRSKLGL</sequence>
<evidence type="ECO:0000256" key="7">
    <source>
        <dbReference type="ARBA" id="ARBA00022917"/>
    </source>
</evidence>
<evidence type="ECO:0000313" key="13">
    <source>
        <dbReference type="EMBL" id="MDR6531460.1"/>
    </source>
</evidence>
<accession>A0ABU1MZ59</accession>
<comment type="caution">
    <text evidence="13">The sequence shown here is derived from an EMBL/GenBank/DDBJ whole genome shotgun (WGS) entry which is preliminary data.</text>
</comment>
<dbReference type="InterPro" id="IPR003789">
    <property type="entry name" value="Asn/Gln_tRNA_amidoTrase-B-like"/>
</dbReference>
<dbReference type="GO" id="GO:0050567">
    <property type="term" value="F:glutaminyl-tRNA synthase (glutamine-hydrolyzing) activity"/>
    <property type="evidence" value="ECO:0007669"/>
    <property type="project" value="UniProtKB-EC"/>
</dbReference>
<keyword evidence="14" id="KW-1185">Reference proteome</keyword>
<dbReference type="Gene3D" id="1.10.150.380">
    <property type="entry name" value="GatB domain, N-terminal subdomain"/>
    <property type="match status" value="1"/>
</dbReference>
<dbReference type="PANTHER" id="PTHR11659:SF0">
    <property type="entry name" value="GLUTAMYL-TRNA(GLN) AMIDOTRANSFERASE SUBUNIT B, MITOCHONDRIAL"/>
    <property type="match status" value="1"/>
</dbReference>
<evidence type="ECO:0000256" key="4">
    <source>
        <dbReference type="ARBA" id="ARBA00022598"/>
    </source>
</evidence>
<dbReference type="RefSeq" id="WP_310031388.1">
    <property type="nucleotide sequence ID" value="NZ_JAVDRL010000006.1"/>
</dbReference>
<dbReference type="InterPro" id="IPR014746">
    <property type="entry name" value="Gln_synth/guanido_kin_cat_dom"/>
</dbReference>
<comment type="function">
    <text evidence="8 11">Allows the formation of correctly charged Asn-tRNA(Asn) or Gln-tRNA(Gln) through the transamidation of misacylated Asp-tRNA(Asn) or Glu-tRNA(Gln) in organisms which lack either or both of asparaginyl-tRNA or glutaminyl-tRNA synthetases. The reaction takes place in the presence of glutamine and ATP through an activated phospho-Asp-tRNA(Asn) or phospho-Glu-tRNA(Gln).</text>
</comment>
<dbReference type="GO" id="GO:0050566">
    <property type="term" value="F:asparaginyl-tRNA synthase (glutamine-hydrolyzing) activity"/>
    <property type="evidence" value="ECO:0007669"/>
    <property type="project" value="UniProtKB-EC"/>
</dbReference>
<evidence type="ECO:0000256" key="10">
    <source>
        <dbReference type="ARBA" id="ARBA00047913"/>
    </source>
</evidence>
<dbReference type="EMBL" id="JAVDRL010000006">
    <property type="protein sequence ID" value="MDR6531460.1"/>
    <property type="molecule type" value="Genomic_DNA"/>
</dbReference>
<dbReference type="InterPro" id="IPR023168">
    <property type="entry name" value="GatB_Yqey_C_2"/>
</dbReference>
<proteinExistence type="inferred from homology"/>
<evidence type="ECO:0000259" key="12">
    <source>
        <dbReference type="SMART" id="SM00845"/>
    </source>
</evidence>
<dbReference type="Proteomes" id="UP001262754">
    <property type="component" value="Unassembled WGS sequence"/>
</dbReference>
<keyword evidence="7 11" id="KW-0648">Protein biosynthesis</keyword>
<dbReference type="PANTHER" id="PTHR11659">
    <property type="entry name" value="GLUTAMYL-TRNA GLN AMIDOTRANSFERASE SUBUNIT B MITOCHONDRIAL AND PROKARYOTIC PET112-RELATED"/>
    <property type="match status" value="1"/>
</dbReference>
<comment type="catalytic activity">
    <reaction evidence="10 11">
        <text>L-glutamyl-tRNA(Gln) + L-glutamine + ATP + H2O = L-glutaminyl-tRNA(Gln) + L-glutamate + ADP + phosphate + H(+)</text>
        <dbReference type="Rhea" id="RHEA:17521"/>
        <dbReference type="Rhea" id="RHEA-COMP:9681"/>
        <dbReference type="Rhea" id="RHEA-COMP:9684"/>
        <dbReference type="ChEBI" id="CHEBI:15377"/>
        <dbReference type="ChEBI" id="CHEBI:15378"/>
        <dbReference type="ChEBI" id="CHEBI:29985"/>
        <dbReference type="ChEBI" id="CHEBI:30616"/>
        <dbReference type="ChEBI" id="CHEBI:43474"/>
        <dbReference type="ChEBI" id="CHEBI:58359"/>
        <dbReference type="ChEBI" id="CHEBI:78520"/>
        <dbReference type="ChEBI" id="CHEBI:78521"/>
        <dbReference type="ChEBI" id="CHEBI:456216"/>
    </reaction>
</comment>
<evidence type="ECO:0000256" key="9">
    <source>
        <dbReference type="ARBA" id="ARBA00047380"/>
    </source>
</evidence>
<dbReference type="InterPro" id="IPR017959">
    <property type="entry name" value="Asn/Gln-tRNA_amidoTrfase_suB/E"/>
</dbReference>
<keyword evidence="6 11" id="KW-0067">ATP-binding</keyword>
<dbReference type="InterPro" id="IPR006075">
    <property type="entry name" value="Asn/Gln-tRNA_Trfase_suB/E_cat"/>
</dbReference>
<gene>
    <name evidence="11" type="primary">gatB</name>
    <name evidence="13" type="ORF">J2800_002207</name>
</gene>
<dbReference type="Pfam" id="PF02934">
    <property type="entry name" value="GatB_N"/>
    <property type="match status" value="1"/>
</dbReference>
<comment type="similarity">
    <text evidence="1 11">Belongs to the GatB/GatE family. GatB subfamily.</text>
</comment>
<evidence type="ECO:0000256" key="6">
    <source>
        <dbReference type="ARBA" id="ARBA00022840"/>
    </source>
</evidence>
<dbReference type="InterPro" id="IPR004413">
    <property type="entry name" value="GatB"/>
</dbReference>
<feature type="domain" description="Asn/Gln amidotransferase" evidence="12">
    <location>
        <begin position="352"/>
        <end position="497"/>
    </location>
</feature>
<dbReference type="InterPro" id="IPR017958">
    <property type="entry name" value="Gln-tRNA_amidoTrfase_suB_CS"/>
</dbReference>
<dbReference type="SUPFAM" id="SSF89095">
    <property type="entry name" value="GatB/YqeY motif"/>
    <property type="match status" value="1"/>
</dbReference>
<dbReference type="Gene3D" id="1.10.10.410">
    <property type="match status" value="1"/>
</dbReference>
<evidence type="ECO:0000256" key="2">
    <source>
        <dbReference type="ARBA" id="ARBA00011123"/>
    </source>
</evidence>
<comment type="subunit">
    <text evidence="2 11">Heterotrimer of A, B and C subunits.</text>
</comment>
<evidence type="ECO:0000256" key="1">
    <source>
        <dbReference type="ARBA" id="ARBA00005306"/>
    </source>
</evidence>
<dbReference type="SUPFAM" id="SSF55931">
    <property type="entry name" value="Glutamine synthetase/guanido kinase"/>
    <property type="match status" value="1"/>
</dbReference>
<dbReference type="InterPro" id="IPR042114">
    <property type="entry name" value="GatB_C_1"/>
</dbReference>
<dbReference type="EC" id="6.3.5.-" evidence="11"/>
<dbReference type="InterPro" id="IPR018027">
    <property type="entry name" value="Asn/Gln_amidotransferase"/>
</dbReference>
<dbReference type="NCBIfam" id="NF004014">
    <property type="entry name" value="PRK05477.1-4"/>
    <property type="match status" value="1"/>
</dbReference>
<dbReference type="NCBIfam" id="TIGR00133">
    <property type="entry name" value="gatB"/>
    <property type="match status" value="1"/>
</dbReference>
<keyword evidence="4 11" id="KW-0436">Ligase</keyword>
<dbReference type="Pfam" id="PF02637">
    <property type="entry name" value="GatB_Yqey"/>
    <property type="match status" value="1"/>
</dbReference>
<evidence type="ECO:0000313" key="14">
    <source>
        <dbReference type="Proteomes" id="UP001262754"/>
    </source>
</evidence>
<protein>
    <recommendedName>
        <fullName evidence="3 11">Aspartyl/glutamyl-tRNA(Asn/Gln) amidotransferase subunit B</fullName>
        <shortName evidence="11">Asp/Glu-ADT subunit B</shortName>
        <ecNumber evidence="11">6.3.5.-</ecNumber>
    </recommendedName>
</protein>
<name>A0ABU1MZ59_9CAUL</name>
<evidence type="ECO:0000256" key="5">
    <source>
        <dbReference type="ARBA" id="ARBA00022741"/>
    </source>
</evidence>
<evidence type="ECO:0000256" key="8">
    <source>
        <dbReference type="ARBA" id="ARBA00024799"/>
    </source>
</evidence>
<comment type="catalytic activity">
    <reaction evidence="9 11">
        <text>L-aspartyl-tRNA(Asn) + L-glutamine + ATP + H2O = L-asparaginyl-tRNA(Asn) + L-glutamate + ADP + phosphate + 2 H(+)</text>
        <dbReference type="Rhea" id="RHEA:14513"/>
        <dbReference type="Rhea" id="RHEA-COMP:9674"/>
        <dbReference type="Rhea" id="RHEA-COMP:9677"/>
        <dbReference type="ChEBI" id="CHEBI:15377"/>
        <dbReference type="ChEBI" id="CHEBI:15378"/>
        <dbReference type="ChEBI" id="CHEBI:29985"/>
        <dbReference type="ChEBI" id="CHEBI:30616"/>
        <dbReference type="ChEBI" id="CHEBI:43474"/>
        <dbReference type="ChEBI" id="CHEBI:58359"/>
        <dbReference type="ChEBI" id="CHEBI:78515"/>
        <dbReference type="ChEBI" id="CHEBI:78516"/>
        <dbReference type="ChEBI" id="CHEBI:456216"/>
    </reaction>
</comment>
<keyword evidence="5 11" id="KW-0547">Nucleotide-binding</keyword>
<dbReference type="NCBIfam" id="NF004012">
    <property type="entry name" value="PRK05477.1-2"/>
    <property type="match status" value="1"/>
</dbReference>
<organism evidence="13 14">
    <name type="scientific">Caulobacter rhizosphaerae</name>
    <dbReference type="NCBI Taxonomy" id="2010972"/>
    <lineage>
        <taxon>Bacteria</taxon>
        <taxon>Pseudomonadati</taxon>
        <taxon>Pseudomonadota</taxon>
        <taxon>Alphaproteobacteria</taxon>
        <taxon>Caulobacterales</taxon>
        <taxon>Caulobacteraceae</taxon>
        <taxon>Caulobacter</taxon>
    </lineage>
</organism>
<dbReference type="PROSITE" id="PS01234">
    <property type="entry name" value="GATB"/>
    <property type="match status" value="1"/>
</dbReference>
<dbReference type="SMART" id="SM00845">
    <property type="entry name" value="GatB_Yqey"/>
    <property type="match status" value="1"/>
</dbReference>
<dbReference type="NCBIfam" id="NF004015">
    <property type="entry name" value="PRK05477.1-5"/>
    <property type="match status" value="1"/>
</dbReference>
<evidence type="ECO:0000256" key="11">
    <source>
        <dbReference type="HAMAP-Rule" id="MF_00121"/>
    </source>
</evidence>
<dbReference type="HAMAP" id="MF_00121">
    <property type="entry name" value="GatB"/>
    <property type="match status" value="1"/>
</dbReference>